<keyword evidence="11" id="KW-1185">Reference proteome</keyword>
<dbReference type="SUPFAM" id="SSF63380">
    <property type="entry name" value="Riboflavin synthase domain-like"/>
    <property type="match status" value="1"/>
</dbReference>
<dbReference type="InterPro" id="IPR017938">
    <property type="entry name" value="Riboflavin_synthase-like_b-brl"/>
</dbReference>
<dbReference type="InterPro" id="IPR008254">
    <property type="entry name" value="Flavodoxin/NO_synth"/>
</dbReference>
<dbReference type="Pfam" id="PF00667">
    <property type="entry name" value="FAD_binding_1"/>
    <property type="match status" value="1"/>
</dbReference>
<proteinExistence type="predicted"/>
<evidence type="ECO:0000313" key="11">
    <source>
        <dbReference type="Proteomes" id="UP000601435"/>
    </source>
</evidence>
<dbReference type="PANTHER" id="PTHR19384">
    <property type="entry name" value="NITRIC OXIDE SYNTHASE-RELATED"/>
    <property type="match status" value="1"/>
</dbReference>
<dbReference type="PRINTS" id="PR00369">
    <property type="entry name" value="FLAVODOXIN"/>
</dbReference>
<dbReference type="Pfam" id="PF00258">
    <property type="entry name" value="Flavodoxin_1"/>
    <property type="match status" value="1"/>
</dbReference>
<dbReference type="SUPFAM" id="SSF52218">
    <property type="entry name" value="Flavoproteins"/>
    <property type="match status" value="1"/>
</dbReference>
<feature type="domain" description="Flavodoxin-like" evidence="8">
    <location>
        <begin position="142"/>
        <end position="286"/>
    </location>
</feature>
<evidence type="ECO:0000256" key="2">
    <source>
        <dbReference type="ARBA" id="ARBA00001974"/>
    </source>
</evidence>
<evidence type="ECO:0000256" key="6">
    <source>
        <dbReference type="ARBA" id="ARBA00022857"/>
    </source>
</evidence>
<evidence type="ECO:0000256" key="1">
    <source>
        <dbReference type="ARBA" id="ARBA00001917"/>
    </source>
</evidence>
<keyword evidence="5" id="KW-0274">FAD</keyword>
<dbReference type="GO" id="GO:0005829">
    <property type="term" value="C:cytosol"/>
    <property type="evidence" value="ECO:0007669"/>
    <property type="project" value="TreeGrafter"/>
</dbReference>
<keyword evidence="4" id="KW-0288">FMN</keyword>
<dbReference type="Proteomes" id="UP000601435">
    <property type="component" value="Unassembled WGS sequence"/>
</dbReference>
<dbReference type="GO" id="GO:0050660">
    <property type="term" value="F:flavin adenine dinucleotide binding"/>
    <property type="evidence" value="ECO:0007669"/>
    <property type="project" value="TreeGrafter"/>
</dbReference>
<dbReference type="InterPro" id="IPR023173">
    <property type="entry name" value="NADPH_Cyt_P450_Rdtase_alpha"/>
</dbReference>
<dbReference type="InterPro" id="IPR029039">
    <property type="entry name" value="Flavoprotein-like_sf"/>
</dbReference>
<comment type="cofactor">
    <cofactor evidence="2">
        <name>FAD</name>
        <dbReference type="ChEBI" id="CHEBI:57692"/>
    </cofactor>
</comment>
<dbReference type="SUPFAM" id="SSF52518">
    <property type="entry name" value="Thiamin diphosphate-binding fold (THDP-binding)"/>
    <property type="match status" value="1"/>
</dbReference>
<evidence type="ECO:0000259" key="8">
    <source>
        <dbReference type="PROSITE" id="PS50902"/>
    </source>
</evidence>
<organism evidence="10 11">
    <name type="scientific">Symbiodinium necroappetens</name>
    <dbReference type="NCBI Taxonomy" id="1628268"/>
    <lineage>
        <taxon>Eukaryota</taxon>
        <taxon>Sar</taxon>
        <taxon>Alveolata</taxon>
        <taxon>Dinophyceae</taxon>
        <taxon>Suessiales</taxon>
        <taxon>Symbiodiniaceae</taxon>
        <taxon>Symbiodinium</taxon>
    </lineage>
</organism>
<gene>
    <name evidence="10" type="primary">PNO</name>
    <name evidence="10" type="ORF">SNEC2469_LOCUS30945</name>
</gene>
<keyword evidence="6" id="KW-0521">NADP</keyword>
<evidence type="ECO:0000256" key="4">
    <source>
        <dbReference type="ARBA" id="ARBA00022643"/>
    </source>
</evidence>
<dbReference type="InterPro" id="IPR029061">
    <property type="entry name" value="THDP-binding"/>
</dbReference>
<accession>A0A813BLW3</accession>
<dbReference type="PROSITE" id="PS50902">
    <property type="entry name" value="FLAVODOXIN_LIKE"/>
    <property type="match status" value="1"/>
</dbReference>
<evidence type="ECO:0000259" key="9">
    <source>
        <dbReference type="PROSITE" id="PS51384"/>
    </source>
</evidence>
<dbReference type="GO" id="GO:0010181">
    <property type="term" value="F:FMN binding"/>
    <property type="evidence" value="ECO:0007669"/>
    <property type="project" value="InterPro"/>
</dbReference>
<evidence type="ECO:0000256" key="7">
    <source>
        <dbReference type="ARBA" id="ARBA00023002"/>
    </source>
</evidence>
<dbReference type="PANTHER" id="PTHR19384:SF17">
    <property type="entry name" value="NADPH--CYTOCHROME P450 REDUCTASE"/>
    <property type="match status" value="1"/>
</dbReference>
<dbReference type="InterPro" id="IPR001094">
    <property type="entry name" value="Flavdoxin-like"/>
</dbReference>
<sequence>MAKFAEAGKLTQKKHLGQMAMTYKNVYVASICVHVNPQQAVRALIEADAYPGPSLILSYTPCISQGFPMAESIQHCQMAVENRFAAVMRRDPKHAEELDNKLQENVVQKNHLLQVLNKEDLEGQFSKLVEGLSDAKSSGDSITVLYGSETGNAEEQAKNLMQDLIARGLKSTVSSLDDFEFDELPNQKIVILVVSTCGLGEYPANCKQTWLKLQSADLPMSWLAGVKFCVFGLGDSTYSQFCVAAAGFDTRLGELGGQRMLKRGVGDDRDEDRYYTGWEAWLPELWKVLGAPALPLSQDIPAPSYRVDASAGDLAKPPISDDDIIPPGANRLTLLTNNVLTGDAKYDRDIRHYEFKIEGTNVAYKTGESLAIWPRNPEDKVLEFCQMMGFDAAQHLRILPLEGARNWCPTELSVRQLFSHVLDIFGKPNRKFFQTLALFAKDEAEKKQLQSIVENSQEGAALYWDLTHDFAHHADVLKKFASARPPIEHLLQMMPVLKPRSYSIASSPLMHPDKIQLCVVLVDWTVESTKELRLGECT</sequence>
<comment type="cofactor">
    <cofactor evidence="1">
        <name>FMN</name>
        <dbReference type="ChEBI" id="CHEBI:58210"/>
    </cofactor>
</comment>
<dbReference type="Gene3D" id="3.40.50.360">
    <property type="match status" value="1"/>
</dbReference>
<name>A0A813BLW3_9DINO</name>
<dbReference type="Gene3D" id="2.40.30.10">
    <property type="entry name" value="Translation factors"/>
    <property type="match status" value="1"/>
</dbReference>
<dbReference type="PROSITE" id="PS51384">
    <property type="entry name" value="FAD_FR"/>
    <property type="match status" value="1"/>
</dbReference>
<feature type="domain" description="FAD-binding FR-type" evidence="9">
    <location>
        <begin position="327"/>
        <end position="538"/>
    </location>
</feature>
<dbReference type="Gene3D" id="3.40.50.970">
    <property type="match status" value="1"/>
</dbReference>
<dbReference type="Gene3D" id="1.20.990.10">
    <property type="entry name" value="NADPH-cytochrome p450 Reductase, Chain A, domain 3"/>
    <property type="match status" value="1"/>
</dbReference>
<evidence type="ECO:0000313" key="10">
    <source>
        <dbReference type="EMBL" id="CAE7909988.1"/>
    </source>
</evidence>
<dbReference type="GO" id="GO:0016491">
    <property type="term" value="F:oxidoreductase activity"/>
    <property type="evidence" value="ECO:0007669"/>
    <property type="project" value="UniProtKB-KW"/>
</dbReference>
<feature type="non-terminal residue" evidence="10">
    <location>
        <position position="1"/>
    </location>
</feature>
<evidence type="ECO:0000256" key="3">
    <source>
        <dbReference type="ARBA" id="ARBA00022630"/>
    </source>
</evidence>
<keyword evidence="7" id="KW-0560">Oxidoreductase</keyword>
<dbReference type="OrthoDB" id="1856718at2759"/>
<keyword evidence="3" id="KW-0285">Flavoprotein</keyword>
<reference evidence="10" key="1">
    <citation type="submission" date="2021-02" db="EMBL/GenBank/DDBJ databases">
        <authorList>
            <person name="Dougan E. K."/>
            <person name="Rhodes N."/>
            <person name="Thang M."/>
            <person name="Chan C."/>
        </authorList>
    </citation>
    <scope>NUCLEOTIDE SEQUENCE</scope>
</reference>
<comment type="caution">
    <text evidence="10">The sequence shown here is derived from an EMBL/GenBank/DDBJ whole genome shotgun (WGS) entry which is preliminary data.</text>
</comment>
<dbReference type="EMBL" id="CAJNJA010073530">
    <property type="protein sequence ID" value="CAE7909988.1"/>
    <property type="molecule type" value="Genomic_DNA"/>
</dbReference>
<dbReference type="InterPro" id="IPR003097">
    <property type="entry name" value="CysJ-like_FAD-binding"/>
</dbReference>
<protein>
    <submittedName>
        <fullName evidence="10">PNO protein</fullName>
    </submittedName>
</protein>
<dbReference type="AlphaFoldDB" id="A0A813BLW3"/>
<dbReference type="InterPro" id="IPR017927">
    <property type="entry name" value="FAD-bd_FR_type"/>
</dbReference>
<evidence type="ECO:0000256" key="5">
    <source>
        <dbReference type="ARBA" id="ARBA00022827"/>
    </source>
</evidence>